<feature type="region of interest" description="Disordered" evidence="1">
    <location>
        <begin position="332"/>
        <end position="377"/>
    </location>
</feature>
<sequence length="520" mass="57334">MASSAYVSEEKKAATGVAADTQGASCGPGADFFGCLAAPATITWAGRSSKVTPAGCLLCIPVTVVFQEYTRNTFYTDRSGQVCQDDTLSVDAILQKLCGRRGVKATALIAVAKLPAGTAGRHCNEAWLLRKLDVRALLEKSWDGGTLCVQQLVRCLSLHATLYRAAWQPGYSPARVQIISNKARKAPAEREASVCNREADPAGTRALNARLHYLTTAQEPTLVRTYSVAGPAWQPLHDLTLQIARHVEMHSQPRVAFKQLVCDFVQNECGHWVFLQVKAVQLLGVQRQPISRPMSAATSTSVKAVRGCSTRPGTRCMGDYCLSYHPVDDMGDSHTRPSTHRTGNQQDLTKQAPPSFEAEFSANSPCQSRPATSSSSTELQGRAFMIAYKHIIEDREEAALMGRWLARVPGTRRWQFLPEQESRLLERGAAEGASMIRLPANQSADLDNGVKYTNHNKAERVPIKRDPPFGGEMSCKPSRRVQVTKRDRLAQVYYRPVSVCGTCYRVYLRKAQQRHQAEEE</sequence>
<dbReference type="Proteomes" id="UP001489004">
    <property type="component" value="Unassembled WGS sequence"/>
</dbReference>
<gene>
    <name evidence="2" type="ORF">WJX72_000095</name>
</gene>
<dbReference type="EMBL" id="JALJOR010000005">
    <property type="protein sequence ID" value="KAK9816428.1"/>
    <property type="molecule type" value="Genomic_DNA"/>
</dbReference>
<proteinExistence type="predicted"/>
<keyword evidence="3" id="KW-1185">Reference proteome</keyword>
<dbReference type="AlphaFoldDB" id="A0AAW1Q6W1"/>
<name>A0AAW1Q6W1_9CHLO</name>
<protein>
    <submittedName>
        <fullName evidence="2">Uncharacterized protein</fullName>
    </submittedName>
</protein>
<evidence type="ECO:0000313" key="3">
    <source>
        <dbReference type="Proteomes" id="UP001489004"/>
    </source>
</evidence>
<evidence type="ECO:0000256" key="1">
    <source>
        <dbReference type="SAM" id="MobiDB-lite"/>
    </source>
</evidence>
<feature type="compositionally biased region" description="Polar residues" evidence="1">
    <location>
        <begin position="340"/>
        <end position="349"/>
    </location>
</feature>
<accession>A0AAW1Q6W1</accession>
<comment type="caution">
    <text evidence="2">The sequence shown here is derived from an EMBL/GenBank/DDBJ whole genome shotgun (WGS) entry which is preliminary data.</text>
</comment>
<feature type="compositionally biased region" description="Polar residues" evidence="1">
    <location>
        <begin position="361"/>
        <end position="377"/>
    </location>
</feature>
<organism evidence="2 3">
    <name type="scientific">[Myrmecia] bisecta</name>
    <dbReference type="NCBI Taxonomy" id="41462"/>
    <lineage>
        <taxon>Eukaryota</taxon>
        <taxon>Viridiplantae</taxon>
        <taxon>Chlorophyta</taxon>
        <taxon>core chlorophytes</taxon>
        <taxon>Trebouxiophyceae</taxon>
        <taxon>Trebouxiales</taxon>
        <taxon>Trebouxiaceae</taxon>
        <taxon>Myrmecia</taxon>
    </lineage>
</organism>
<evidence type="ECO:0000313" key="2">
    <source>
        <dbReference type="EMBL" id="KAK9816428.1"/>
    </source>
</evidence>
<reference evidence="2 3" key="1">
    <citation type="journal article" date="2024" name="Nat. Commun.">
        <title>Phylogenomics reveals the evolutionary origins of lichenization in chlorophyte algae.</title>
        <authorList>
            <person name="Puginier C."/>
            <person name="Libourel C."/>
            <person name="Otte J."/>
            <person name="Skaloud P."/>
            <person name="Haon M."/>
            <person name="Grisel S."/>
            <person name="Petersen M."/>
            <person name="Berrin J.G."/>
            <person name="Delaux P.M."/>
            <person name="Dal Grande F."/>
            <person name="Keller J."/>
        </authorList>
    </citation>
    <scope>NUCLEOTIDE SEQUENCE [LARGE SCALE GENOMIC DNA]</scope>
    <source>
        <strain evidence="2 3">SAG 2043</strain>
    </source>
</reference>